<organism evidence="1">
    <name type="scientific">Aspergillus flavus</name>
    <dbReference type="NCBI Taxonomy" id="5059"/>
    <lineage>
        <taxon>Eukaryota</taxon>
        <taxon>Fungi</taxon>
        <taxon>Dikarya</taxon>
        <taxon>Ascomycota</taxon>
        <taxon>Pezizomycotina</taxon>
        <taxon>Eurotiomycetes</taxon>
        <taxon>Eurotiomycetidae</taxon>
        <taxon>Eurotiales</taxon>
        <taxon>Aspergillaceae</taxon>
        <taxon>Aspergillus</taxon>
        <taxon>Aspergillus subgen. Circumdati</taxon>
    </lineage>
</organism>
<evidence type="ECO:0000313" key="1">
    <source>
        <dbReference type="EMBL" id="KAB8240000.1"/>
    </source>
</evidence>
<name>A0A5N6GFP0_ASPFL</name>
<dbReference type="EMBL" id="ML734804">
    <property type="protein sequence ID" value="KAB8240000.1"/>
    <property type="molecule type" value="Genomic_DNA"/>
</dbReference>
<accession>A0A5N6GFP0</accession>
<reference evidence="1" key="1">
    <citation type="submission" date="2019-04" db="EMBL/GenBank/DDBJ databases">
        <title>Friends and foes A comparative genomics study of 23 Aspergillus species from section Flavi.</title>
        <authorList>
            <consortium name="DOE Joint Genome Institute"/>
            <person name="Kjaerbolling I."/>
            <person name="Vesth T."/>
            <person name="Frisvad J.C."/>
            <person name="Nybo J.L."/>
            <person name="Theobald S."/>
            <person name="Kildgaard S."/>
            <person name="Isbrandt T."/>
            <person name="Kuo A."/>
            <person name="Sato A."/>
            <person name="Lyhne E.K."/>
            <person name="Kogle M.E."/>
            <person name="Wiebenga A."/>
            <person name="Kun R.S."/>
            <person name="Lubbers R.J."/>
            <person name="Makela M.R."/>
            <person name="Barry K."/>
            <person name="Chovatia M."/>
            <person name="Clum A."/>
            <person name="Daum C."/>
            <person name="Haridas S."/>
            <person name="He G."/>
            <person name="LaButti K."/>
            <person name="Lipzen A."/>
            <person name="Mondo S."/>
            <person name="Riley R."/>
            <person name="Salamov A."/>
            <person name="Simmons B.A."/>
            <person name="Magnuson J.K."/>
            <person name="Henrissat B."/>
            <person name="Mortensen U.H."/>
            <person name="Larsen T.O."/>
            <person name="Devries R.P."/>
            <person name="Grigoriev I.V."/>
            <person name="Machida M."/>
            <person name="Baker S.E."/>
            <person name="Andersen M.R."/>
        </authorList>
    </citation>
    <scope>NUCLEOTIDE SEQUENCE [LARGE SCALE GENOMIC DNA]</scope>
    <source>
        <strain evidence="1">CBS 121.62</strain>
    </source>
</reference>
<proteinExistence type="predicted"/>
<sequence length="73" mass="8349">MMRVHCISVLRKKPHSSPRSSVTPYHQWLPTTGDCQSLVAVYHRWTSPSGLSWLPHCWLSVVTFLSMGLKRSV</sequence>
<dbReference type="Proteomes" id="UP000325434">
    <property type="component" value="Unassembled WGS sequence"/>
</dbReference>
<dbReference type="AlphaFoldDB" id="A0A5N6GFP0"/>
<protein>
    <submittedName>
        <fullName evidence="1">Uncharacterized protein</fullName>
    </submittedName>
</protein>
<gene>
    <name evidence="1" type="ORF">BDV35DRAFT_374884</name>
</gene>